<evidence type="ECO:0000256" key="2">
    <source>
        <dbReference type="ARBA" id="ARBA00011049"/>
    </source>
</evidence>
<dbReference type="RefSeq" id="WP_145912442.1">
    <property type="nucleotide sequence ID" value="NZ_JOKG01000006.1"/>
</dbReference>
<feature type="domain" description="Flagellar motor switch protein FliN-like C-terminal" evidence="7">
    <location>
        <begin position="218"/>
        <end position="282"/>
    </location>
</feature>
<comment type="similarity">
    <text evidence="2">Belongs to the FliM family.</text>
</comment>
<sequence length="289" mass="32738">MTSVTPYDLHMAGNSLQKYERVFNKAVKSCGAMLERDLAELTQSLVHVDTSSSIEWKSMNEDSDHLCFKSWASVNQYKNSYCLIVIEQKLFRTLIEKIFGGQLDKFCPRTESRQPTSAEWRLYGRVTTLLLQHMRESMSSVGEFNIEMLRDAREASDAYRIHSKKNDHIATDLFEVQIDETSGFIKIEYPTTILKQAIESRTNKRNTTSMLNQLKRSLSCVPMMLTASIAMDQISLETLLSMNKGDFLPFPDASATILSVAGKPCYEADIMTQDNDQLAAIISRETSVA</sequence>
<evidence type="ECO:0000259" key="7">
    <source>
        <dbReference type="Pfam" id="PF01052"/>
    </source>
</evidence>
<keyword evidence="9" id="KW-1185">Reference proteome</keyword>
<evidence type="ECO:0000313" key="9">
    <source>
        <dbReference type="Proteomes" id="UP000028006"/>
    </source>
</evidence>
<dbReference type="PANTHER" id="PTHR30034">
    <property type="entry name" value="FLAGELLAR MOTOR SWITCH PROTEIN FLIM"/>
    <property type="match status" value="1"/>
</dbReference>
<dbReference type="GO" id="GO:0071978">
    <property type="term" value="P:bacterial-type flagellum-dependent swarming motility"/>
    <property type="evidence" value="ECO:0007669"/>
    <property type="project" value="TreeGrafter"/>
</dbReference>
<evidence type="ECO:0000256" key="3">
    <source>
        <dbReference type="ARBA" id="ARBA00021898"/>
    </source>
</evidence>
<evidence type="ECO:0000313" key="8">
    <source>
        <dbReference type="EMBL" id="KEQ11555.1"/>
    </source>
</evidence>
<dbReference type="GO" id="GO:0003774">
    <property type="term" value="F:cytoskeletal motor activity"/>
    <property type="evidence" value="ECO:0007669"/>
    <property type="project" value="InterPro"/>
</dbReference>
<evidence type="ECO:0000256" key="6">
    <source>
        <dbReference type="ARBA" id="ARBA00025044"/>
    </source>
</evidence>
<accession>A0A081MZD2</accession>
<organism evidence="8 9">
    <name type="scientific">Endozoicomonas montiporae</name>
    <dbReference type="NCBI Taxonomy" id="1027273"/>
    <lineage>
        <taxon>Bacteria</taxon>
        <taxon>Pseudomonadati</taxon>
        <taxon>Pseudomonadota</taxon>
        <taxon>Gammaproteobacteria</taxon>
        <taxon>Oceanospirillales</taxon>
        <taxon>Endozoicomonadaceae</taxon>
        <taxon>Endozoicomonas</taxon>
    </lineage>
</organism>
<dbReference type="Pfam" id="PF02154">
    <property type="entry name" value="FliM"/>
    <property type="match status" value="1"/>
</dbReference>
<proteinExistence type="inferred from homology"/>
<protein>
    <recommendedName>
        <fullName evidence="3">Flagellar motor switch protein FliM</fullName>
    </recommendedName>
</protein>
<dbReference type="Gene3D" id="3.40.1550.10">
    <property type="entry name" value="CheC-like"/>
    <property type="match status" value="1"/>
</dbReference>
<reference evidence="8 9" key="1">
    <citation type="submission" date="2014-06" db="EMBL/GenBank/DDBJ databases">
        <title>Whole Genome Sequences of Three Symbiotic Endozoicomonas Bacteria.</title>
        <authorList>
            <person name="Neave M.J."/>
            <person name="Apprill A."/>
            <person name="Voolstra C.R."/>
        </authorList>
    </citation>
    <scope>NUCLEOTIDE SEQUENCE [LARGE SCALE GENOMIC DNA]</scope>
    <source>
        <strain evidence="8 9">LMG 24815</strain>
    </source>
</reference>
<dbReference type="InterPro" id="IPR028976">
    <property type="entry name" value="CheC-like_sf"/>
</dbReference>
<dbReference type="Pfam" id="PF01052">
    <property type="entry name" value="FliMN_C"/>
    <property type="match status" value="1"/>
</dbReference>
<evidence type="ECO:0000256" key="4">
    <source>
        <dbReference type="ARBA" id="ARBA00022500"/>
    </source>
</evidence>
<gene>
    <name evidence="8" type="ORF">GZ77_23810</name>
</gene>
<dbReference type="PANTHER" id="PTHR30034:SF6">
    <property type="entry name" value="YOP PROTEINS TRANSLOCATION PROTEIN Q"/>
    <property type="match status" value="1"/>
</dbReference>
<dbReference type="GO" id="GO:0009425">
    <property type="term" value="C:bacterial-type flagellum basal body"/>
    <property type="evidence" value="ECO:0007669"/>
    <property type="project" value="UniProtKB-SubCell"/>
</dbReference>
<comment type="function">
    <text evidence="6">FliM is one of three proteins (FliG, FliN, FliM) that forms the rotor-mounted switch complex (C ring), located at the base of the basal body. This complex interacts with the CheY and CheZ chemotaxis proteins, in addition to contacting components of the motor that determine the direction of flagellar rotation.</text>
</comment>
<dbReference type="Proteomes" id="UP000028006">
    <property type="component" value="Unassembled WGS sequence"/>
</dbReference>
<evidence type="ECO:0000256" key="5">
    <source>
        <dbReference type="ARBA" id="ARBA00023143"/>
    </source>
</evidence>
<dbReference type="EMBL" id="JOKG01000006">
    <property type="protein sequence ID" value="KEQ11555.1"/>
    <property type="molecule type" value="Genomic_DNA"/>
</dbReference>
<dbReference type="InterPro" id="IPR001543">
    <property type="entry name" value="FliN-like_C"/>
</dbReference>
<dbReference type="GO" id="GO:0050918">
    <property type="term" value="P:positive chemotaxis"/>
    <property type="evidence" value="ECO:0007669"/>
    <property type="project" value="TreeGrafter"/>
</dbReference>
<keyword evidence="5" id="KW-0975">Bacterial flagellum</keyword>
<comment type="caution">
    <text evidence="8">The sequence shown here is derived from an EMBL/GenBank/DDBJ whole genome shotgun (WGS) entry which is preliminary data.</text>
</comment>
<dbReference type="AlphaFoldDB" id="A0A081MZD2"/>
<comment type="subcellular location">
    <subcellularLocation>
        <location evidence="1">Bacterial flagellum basal body</location>
    </subcellularLocation>
</comment>
<keyword evidence="4" id="KW-0145">Chemotaxis</keyword>
<name>A0A081MZD2_9GAMM</name>
<dbReference type="eggNOG" id="COG1868">
    <property type="taxonomic scope" value="Bacteria"/>
</dbReference>
<dbReference type="InterPro" id="IPR001689">
    <property type="entry name" value="Flag_FliM"/>
</dbReference>
<evidence type="ECO:0000256" key="1">
    <source>
        <dbReference type="ARBA" id="ARBA00004117"/>
    </source>
</evidence>